<sequence length="339" mass="37269">MSEIHKVAELAGVSTATVSRALNFGTGKVKEDTLKRVLKACKQVGYTTNSAGRNLRRKTSDAFGVLAYPSCLHLFNDPYYLHIFEGVEMAMMEHNKNLLISGYNANKEQRQRPKFVADGSVAGMLMLGIFPEEEMLWAIEGALVPAVLVDTYSPTLACDAVLTDGAEAFASTARRFKECGHERIMMVTHAYPDYNKGIRMSAFIESAAACGYPGSQVFTYAQVETDDDSMAAYQPAVELIKKNGVTAVAVNHDRMGLHLKAALEANGLRVPEDVSLVGYDAVEGSLSSTWLSTYKTDLRQLGFIGGELIIERTEDPDLPLQKRLLQPEFLDRGSLRKLD</sequence>
<evidence type="ECO:0000313" key="6">
    <source>
        <dbReference type="EMBL" id="VGO13935.1"/>
    </source>
</evidence>
<dbReference type="EMBL" id="CAAHFG010000001">
    <property type="protein sequence ID" value="VGO13935.1"/>
    <property type="molecule type" value="Genomic_DNA"/>
</dbReference>
<dbReference type="InterPro" id="IPR046335">
    <property type="entry name" value="LacI/GalR-like_sensor"/>
</dbReference>
<reference evidence="6 7" key="1">
    <citation type="submission" date="2019-04" db="EMBL/GenBank/DDBJ databases">
        <authorList>
            <person name="Van Vliet M D."/>
        </authorList>
    </citation>
    <scope>NUCLEOTIDE SEQUENCE [LARGE SCALE GENOMIC DNA]</scope>
    <source>
        <strain evidence="6 7">F1</strain>
    </source>
</reference>
<dbReference type="PANTHER" id="PTHR30146">
    <property type="entry name" value="LACI-RELATED TRANSCRIPTIONAL REPRESSOR"/>
    <property type="match status" value="1"/>
</dbReference>
<evidence type="ECO:0000256" key="4">
    <source>
        <dbReference type="ARBA" id="ARBA00023163"/>
    </source>
</evidence>
<accession>A0A6C2U224</accession>
<name>A0A6C2U224_PONDE</name>
<dbReference type="Gene3D" id="3.40.50.2300">
    <property type="match status" value="2"/>
</dbReference>
<dbReference type="Proteomes" id="UP000366872">
    <property type="component" value="Unassembled WGS sequence"/>
</dbReference>
<dbReference type="PROSITE" id="PS50932">
    <property type="entry name" value="HTH_LACI_2"/>
    <property type="match status" value="1"/>
</dbReference>
<dbReference type="PANTHER" id="PTHR30146:SF148">
    <property type="entry name" value="HTH-TYPE TRANSCRIPTIONAL REPRESSOR PURR-RELATED"/>
    <property type="match status" value="1"/>
</dbReference>
<evidence type="ECO:0000256" key="1">
    <source>
        <dbReference type="ARBA" id="ARBA00022491"/>
    </source>
</evidence>
<dbReference type="SMART" id="SM00354">
    <property type="entry name" value="HTH_LACI"/>
    <property type="match status" value="1"/>
</dbReference>
<organism evidence="6 7">
    <name type="scientific">Pontiella desulfatans</name>
    <dbReference type="NCBI Taxonomy" id="2750659"/>
    <lineage>
        <taxon>Bacteria</taxon>
        <taxon>Pseudomonadati</taxon>
        <taxon>Kiritimatiellota</taxon>
        <taxon>Kiritimatiellia</taxon>
        <taxon>Kiritimatiellales</taxon>
        <taxon>Pontiellaceae</taxon>
        <taxon>Pontiella</taxon>
    </lineage>
</organism>
<gene>
    <name evidence="6" type="primary">cytR_4</name>
    <name evidence="6" type="ORF">PDESU_02492</name>
</gene>
<keyword evidence="2" id="KW-0805">Transcription regulation</keyword>
<keyword evidence="3" id="KW-0238">DNA-binding</keyword>
<proteinExistence type="predicted"/>
<dbReference type="AlphaFoldDB" id="A0A6C2U224"/>
<keyword evidence="1" id="KW-0678">Repressor</keyword>
<dbReference type="InterPro" id="IPR028082">
    <property type="entry name" value="Peripla_BP_I"/>
</dbReference>
<dbReference type="Gene3D" id="1.10.260.40">
    <property type="entry name" value="lambda repressor-like DNA-binding domains"/>
    <property type="match status" value="1"/>
</dbReference>
<dbReference type="InterPro" id="IPR000843">
    <property type="entry name" value="HTH_LacI"/>
</dbReference>
<dbReference type="InterPro" id="IPR010982">
    <property type="entry name" value="Lambda_DNA-bd_dom_sf"/>
</dbReference>
<dbReference type="Pfam" id="PF13377">
    <property type="entry name" value="Peripla_BP_3"/>
    <property type="match status" value="1"/>
</dbReference>
<feature type="domain" description="HTH lacI-type" evidence="5">
    <location>
        <begin position="4"/>
        <end position="57"/>
    </location>
</feature>
<keyword evidence="7" id="KW-1185">Reference proteome</keyword>
<dbReference type="SUPFAM" id="SSF53822">
    <property type="entry name" value="Periplasmic binding protein-like I"/>
    <property type="match status" value="1"/>
</dbReference>
<keyword evidence="4" id="KW-0804">Transcription</keyword>
<dbReference type="Pfam" id="PF00356">
    <property type="entry name" value="LacI"/>
    <property type="match status" value="1"/>
</dbReference>
<evidence type="ECO:0000313" key="7">
    <source>
        <dbReference type="Proteomes" id="UP000366872"/>
    </source>
</evidence>
<evidence type="ECO:0000256" key="2">
    <source>
        <dbReference type="ARBA" id="ARBA00023015"/>
    </source>
</evidence>
<dbReference type="GO" id="GO:0000976">
    <property type="term" value="F:transcription cis-regulatory region binding"/>
    <property type="evidence" value="ECO:0007669"/>
    <property type="project" value="TreeGrafter"/>
</dbReference>
<evidence type="ECO:0000256" key="3">
    <source>
        <dbReference type="ARBA" id="ARBA00023125"/>
    </source>
</evidence>
<dbReference type="SUPFAM" id="SSF47413">
    <property type="entry name" value="lambda repressor-like DNA-binding domains"/>
    <property type="match status" value="1"/>
</dbReference>
<dbReference type="RefSeq" id="WP_136079465.1">
    <property type="nucleotide sequence ID" value="NZ_CAAHFG010000001.1"/>
</dbReference>
<dbReference type="CDD" id="cd01392">
    <property type="entry name" value="HTH_LacI"/>
    <property type="match status" value="1"/>
</dbReference>
<dbReference type="GO" id="GO:0003700">
    <property type="term" value="F:DNA-binding transcription factor activity"/>
    <property type="evidence" value="ECO:0007669"/>
    <property type="project" value="TreeGrafter"/>
</dbReference>
<protein>
    <submittedName>
        <fullName evidence="6">HTH-type transcriptional repressor CytR</fullName>
    </submittedName>
</protein>
<evidence type="ECO:0000259" key="5">
    <source>
        <dbReference type="PROSITE" id="PS50932"/>
    </source>
</evidence>